<dbReference type="Gene3D" id="1.10.287.130">
    <property type="match status" value="1"/>
</dbReference>
<keyword evidence="8" id="KW-0067">ATP-binding</keyword>
<feature type="transmembrane region" description="Helical" evidence="9">
    <location>
        <begin position="62"/>
        <end position="82"/>
    </location>
</feature>
<keyword evidence="9" id="KW-0472">Membrane</keyword>
<keyword evidence="9" id="KW-1133">Transmembrane helix</keyword>
<feature type="transmembrane region" description="Helical" evidence="9">
    <location>
        <begin position="118"/>
        <end position="134"/>
    </location>
</feature>
<gene>
    <name evidence="11" type="ORF">HBA54_05785</name>
</gene>
<dbReference type="InterPro" id="IPR036097">
    <property type="entry name" value="HisK_dim/P_sf"/>
</dbReference>
<dbReference type="AlphaFoldDB" id="A0A967C606"/>
<dbReference type="RefSeq" id="WP_167222298.1">
    <property type="nucleotide sequence ID" value="NZ_JAAQPH010000003.1"/>
</dbReference>
<dbReference type="PROSITE" id="PS50109">
    <property type="entry name" value="HIS_KIN"/>
    <property type="match status" value="1"/>
</dbReference>
<dbReference type="EMBL" id="JAAQPH010000003">
    <property type="protein sequence ID" value="NIA68096.1"/>
    <property type="molecule type" value="Genomic_DNA"/>
</dbReference>
<proteinExistence type="predicted"/>
<dbReference type="SMART" id="SM00387">
    <property type="entry name" value="HATPase_c"/>
    <property type="match status" value="1"/>
</dbReference>
<dbReference type="SUPFAM" id="SSF55874">
    <property type="entry name" value="ATPase domain of HSP90 chaperone/DNA topoisomerase II/histidine kinase"/>
    <property type="match status" value="1"/>
</dbReference>
<dbReference type="EC" id="2.7.13.3" evidence="3"/>
<keyword evidence="9" id="KW-0812">Transmembrane</keyword>
<comment type="catalytic activity">
    <reaction evidence="1">
        <text>ATP + protein L-histidine = ADP + protein N-phospho-L-histidine.</text>
        <dbReference type="EC" id="2.7.13.3"/>
    </reaction>
</comment>
<dbReference type="Gene3D" id="3.30.565.10">
    <property type="entry name" value="Histidine kinase-like ATPase, C-terminal domain"/>
    <property type="match status" value="1"/>
</dbReference>
<dbReference type="NCBIfam" id="NF033792">
    <property type="entry name" value="ActS_PrrB_HisK"/>
    <property type="match status" value="1"/>
</dbReference>
<dbReference type="InterPro" id="IPR036890">
    <property type="entry name" value="HATPase_C_sf"/>
</dbReference>
<keyword evidence="5" id="KW-0808">Transferase</keyword>
<dbReference type="InterPro" id="IPR003594">
    <property type="entry name" value="HATPase_dom"/>
</dbReference>
<dbReference type="SUPFAM" id="SSF47384">
    <property type="entry name" value="Homodimeric domain of signal transducing histidine kinase"/>
    <property type="match status" value="1"/>
</dbReference>
<sequence>MNETDAQIEAQAGAQTAAPAAAPAPGGRLRLRTLVAIRWIALLGQAITLAVVYFGLGYEILFVPAMAVIAFSGVLNVVLSVTRPSATWASDREAIWNLCFDVVQLAVLLGLTGGLQNPFAILVLAPVVVSAWALSRRSTLIISALALALVSVLAVWHLPLPWPNSGIQLSPVYIAGVWTALVIAVIFIASYVSSVAQENRQMSQALEATRLALAREQQLSALGGLAAAAAHELGTPLATIAVVARELQRELADDSPWRDDVELLHAESLRCRSILAGLAERPAWDDGSPYHRLPMVALVEAAAAAHQRDGVVLEIKAGPAIDSDATQPIVTRNAEVLHGLGTLMQNAMQFARHKVVVDLTWDEESVMLRIGDDGPGFDVTVLSRLGEPYYSTGPRDRRRGESQHMGLGIFIARTLLAHFGAGIEFSNEISGGAVVEIRWPRQQLEVRAEPVAGIERPRD</sequence>
<dbReference type="InterPro" id="IPR003661">
    <property type="entry name" value="HisK_dim/P_dom"/>
</dbReference>
<evidence type="ECO:0000256" key="2">
    <source>
        <dbReference type="ARBA" id="ARBA00004651"/>
    </source>
</evidence>
<comment type="caution">
    <text evidence="11">The sequence shown here is derived from an EMBL/GenBank/DDBJ whole genome shotgun (WGS) entry which is preliminary data.</text>
</comment>
<evidence type="ECO:0000313" key="11">
    <source>
        <dbReference type="EMBL" id="NIA68096.1"/>
    </source>
</evidence>
<dbReference type="Pfam" id="PF02518">
    <property type="entry name" value="HATPase_c"/>
    <property type="match status" value="1"/>
</dbReference>
<dbReference type="SMART" id="SM00388">
    <property type="entry name" value="HisKA"/>
    <property type="match status" value="1"/>
</dbReference>
<keyword evidence="12" id="KW-1185">Reference proteome</keyword>
<evidence type="ECO:0000256" key="3">
    <source>
        <dbReference type="ARBA" id="ARBA00012438"/>
    </source>
</evidence>
<dbReference type="Pfam" id="PF25323">
    <property type="entry name" value="6TM_PilS"/>
    <property type="match status" value="1"/>
</dbReference>
<evidence type="ECO:0000256" key="4">
    <source>
        <dbReference type="ARBA" id="ARBA00022475"/>
    </source>
</evidence>
<dbReference type="InterPro" id="IPR047770">
    <property type="entry name" value="RegB"/>
</dbReference>
<evidence type="ECO:0000256" key="5">
    <source>
        <dbReference type="ARBA" id="ARBA00022679"/>
    </source>
</evidence>
<organism evidence="11 12">
    <name type="scientific">Pelagibius litoralis</name>
    <dbReference type="NCBI Taxonomy" id="374515"/>
    <lineage>
        <taxon>Bacteria</taxon>
        <taxon>Pseudomonadati</taxon>
        <taxon>Pseudomonadota</taxon>
        <taxon>Alphaproteobacteria</taxon>
        <taxon>Rhodospirillales</taxon>
        <taxon>Rhodovibrionaceae</taxon>
        <taxon>Pelagibius</taxon>
    </lineage>
</organism>
<dbReference type="PANTHER" id="PTHR44936:SF10">
    <property type="entry name" value="SENSOR PROTEIN RSTB"/>
    <property type="match status" value="1"/>
</dbReference>
<evidence type="ECO:0000256" key="7">
    <source>
        <dbReference type="ARBA" id="ARBA00022777"/>
    </source>
</evidence>
<feature type="domain" description="Histidine kinase" evidence="10">
    <location>
        <begin position="228"/>
        <end position="443"/>
    </location>
</feature>
<accession>A0A967C606</accession>
<evidence type="ECO:0000256" key="9">
    <source>
        <dbReference type="SAM" id="Phobius"/>
    </source>
</evidence>
<reference evidence="11" key="1">
    <citation type="submission" date="2020-03" db="EMBL/GenBank/DDBJ databases">
        <title>Genome of Pelagibius litoralis DSM 21314T.</title>
        <authorList>
            <person name="Wang G."/>
        </authorList>
    </citation>
    <scope>NUCLEOTIDE SEQUENCE</scope>
    <source>
        <strain evidence="11">DSM 21314</strain>
    </source>
</reference>
<feature type="transmembrane region" description="Helical" evidence="9">
    <location>
        <begin position="94"/>
        <end position="112"/>
    </location>
</feature>
<dbReference type="Proteomes" id="UP000761264">
    <property type="component" value="Unassembled WGS sequence"/>
</dbReference>
<dbReference type="GO" id="GO:0000155">
    <property type="term" value="F:phosphorelay sensor kinase activity"/>
    <property type="evidence" value="ECO:0007669"/>
    <property type="project" value="InterPro"/>
</dbReference>
<feature type="transmembrane region" description="Helical" evidence="9">
    <location>
        <begin position="36"/>
        <end position="56"/>
    </location>
</feature>
<comment type="subcellular location">
    <subcellularLocation>
        <location evidence="2">Cell membrane</location>
        <topology evidence="2">Multi-pass membrane protein</topology>
    </subcellularLocation>
</comment>
<dbReference type="GO" id="GO:0005886">
    <property type="term" value="C:plasma membrane"/>
    <property type="evidence" value="ECO:0007669"/>
    <property type="project" value="UniProtKB-SubCell"/>
</dbReference>
<protein>
    <recommendedName>
        <fullName evidence="3">histidine kinase</fullName>
        <ecNumber evidence="3">2.7.13.3</ecNumber>
    </recommendedName>
</protein>
<dbReference type="InterPro" id="IPR050980">
    <property type="entry name" value="2C_sensor_his_kinase"/>
</dbReference>
<feature type="transmembrane region" description="Helical" evidence="9">
    <location>
        <begin position="172"/>
        <end position="192"/>
    </location>
</feature>
<feature type="transmembrane region" description="Helical" evidence="9">
    <location>
        <begin position="141"/>
        <end position="160"/>
    </location>
</feature>
<keyword evidence="4" id="KW-1003">Cell membrane</keyword>
<evidence type="ECO:0000256" key="6">
    <source>
        <dbReference type="ARBA" id="ARBA00022741"/>
    </source>
</evidence>
<dbReference type="Pfam" id="PF00512">
    <property type="entry name" value="HisKA"/>
    <property type="match status" value="1"/>
</dbReference>
<dbReference type="PANTHER" id="PTHR44936">
    <property type="entry name" value="SENSOR PROTEIN CREC"/>
    <property type="match status" value="1"/>
</dbReference>
<dbReference type="CDD" id="cd00082">
    <property type="entry name" value="HisKA"/>
    <property type="match status" value="1"/>
</dbReference>
<name>A0A967C606_9PROT</name>
<dbReference type="InterPro" id="IPR005467">
    <property type="entry name" value="His_kinase_dom"/>
</dbReference>
<evidence type="ECO:0000313" key="12">
    <source>
        <dbReference type="Proteomes" id="UP000761264"/>
    </source>
</evidence>
<dbReference type="GO" id="GO:0005524">
    <property type="term" value="F:ATP binding"/>
    <property type="evidence" value="ECO:0007669"/>
    <property type="project" value="UniProtKB-KW"/>
</dbReference>
<keyword evidence="6" id="KW-0547">Nucleotide-binding</keyword>
<evidence type="ECO:0000259" key="10">
    <source>
        <dbReference type="PROSITE" id="PS50109"/>
    </source>
</evidence>
<evidence type="ECO:0000256" key="1">
    <source>
        <dbReference type="ARBA" id="ARBA00000085"/>
    </source>
</evidence>
<evidence type="ECO:0000256" key="8">
    <source>
        <dbReference type="ARBA" id="ARBA00022840"/>
    </source>
</evidence>
<keyword evidence="7 11" id="KW-0418">Kinase</keyword>